<keyword evidence="3 8" id="KW-0813">Transport</keyword>
<keyword evidence="5 9" id="KW-0812">Transmembrane</keyword>
<protein>
    <recommendedName>
        <fullName evidence="8">Riboflavin transporter</fullName>
    </recommendedName>
</protein>
<dbReference type="PANTHER" id="PTHR38438:SF1">
    <property type="entry name" value="RIBOFLAVIN TRANSPORTER RIBU"/>
    <property type="match status" value="1"/>
</dbReference>
<feature type="transmembrane region" description="Helical" evidence="9">
    <location>
        <begin position="82"/>
        <end position="99"/>
    </location>
</feature>
<evidence type="ECO:0000256" key="9">
    <source>
        <dbReference type="SAM" id="Phobius"/>
    </source>
</evidence>
<comment type="similarity">
    <text evidence="2 8">Belongs to the prokaryotic riboflavin transporter (P-RFT) (TC 2.A.87) family.</text>
</comment>
<comment type="caution">
    <text evidence="10">The sequence shown here is derived from an EMBL/GenBank/DDBJ whole genome shotgun (WGS) entry which is preliminary data.</text>
</comment>
<dbReference type="EMBL" id="JAESWC010000002">
    <property type="protein sequence ID" value="MBL4935767.1"/>
    <property type="molecule type" value="Genomic_DNA"/>
</dbReference>
<feature type="transmembrane region" description="Helical" evidence="9">
    <location>
        <begin position="12"/>
        <end position="31"/>
    </location>
</feature>
<evidence type="ECO:0000256" key="2">
    <source>
        <dbReference type="ARBA" id="ARBA00005540"/>
    </source>
</evidence>
<name>A0ABS1TAI9_9CLOT</name>
<reference evidence="10 11" key="1">
    <citation type="submission" date="2021-01" db="EMBL/GenBank/DDBJ databases">
        <title>Genome public.</title>
        <authorList>
            <person name="Liu C."/>
            <person name="Sun Q."/>
        </authorList>
    </citation>
    <scope>NUCLEOTIDE SEQUENCE [LARGE SCALE GENOMIC DNA]</scope>
    <source>
        <strain evidence="10 11">YIM B02515</strain>
    </source>
</reference>
<keyword evidence="7 8" id="KW-0472">Membrane</keyword>
<feature type="transmembrane region" description="Helical" evidence="9">
    <location>
        <begin position="111"/>
        <end position="141"/>
    </location>
</feature>
<dbReference type="Gene3D" id="1.10.1760.20">
    <property type="match status" value="1"/>
</dbReference>
<evidence type="ECO:0000256" key="5">
    <source>
        <dbReference type="ARBA" id="ARBA00022692"/>
    </source>
</evidence>
<dbReference type="PANTHER" id="PTHR38438">
    <property type="entry name" value="RIBOFLAVIN TRANSPORTER RIBU"/>
    <property type="match status" value="1"/>
</dbReference>
<proteinExistence type="inferred from homology"/>
<evidence type="ECO:0000313" key="11">
    <source>
        <dbReference type="Proteomes" id="UP000632377"/>
    </source>
</evidence>
<feature type="transmembrane region" description="Helical" evidence="9">
    <location>
        <begin position="161"/>
        <end position="187"/>
    </location>
</feature>
<gene>
    <name evidence="10" type="ORF">JK636_08350</name>
</gene>
<dbReference type="InterPro" id="IPR024529">
    <property type="entry name" value="ECF_trnsprt_substrate-spec"/>
</dbReference>
<evidence type="ECO:0000256" key="3">
    <source>
        <dbReference type="ARBA" id="ARBA00022448"/>
    </source>
</evidence>
<keyword evidence="4 8" id="KW-1003">Cell membrane</keyword>
<evidence type="ECO:0000256" key="4">
    <source>
        <dbReference type="ARBA" id="ARBA00022475"/>
    </source>
</evidence>
<dbReference type="Proteomes" id="UP000632377">
    <property type="component" value="Unassembled WGS sequence"/>
</dbReference>
<comment type="function">
    <text evidence="8">Probably a riboflavin-binding protein that interacts with the energy-coupling factor (ECF) ABC-transporter complex.</text>
</comment>
<evidence type="ECO:0000313" key="10">
    <source>
        <dbReference type="EMBL" id="MBL4935767.1"/>
    </source>
</evidence>
<dbReference type="InterPro" id="IPR025720">
    <property type="entry name" value="RibU"/>
</dbReference>
<organism evidence="10 11">
    <name type="scientific">Clostridium rhizosphaerae</name>
    <dbReference type="NCBI Taxonomy" id="2803861"/>
    <lineage>
        <taxon>Bacteria</taxon>
        <taxon>Bacillati</taxon>
        <taxon>Bacillota</taxon>
        <taxon>Clostridia</taxon>
        <taxon>Eubacteriales</taxon>
        <taxon>Clostridiaceae</taxon>
        <taxon>Clostridium</taxon>
    </lineage>
</organism>
<dbReference type="Pfam" id="PF12822">
    <property type="entry name" value="ECF_trnsprt"/>
    <property type="match status" value="1"/>
</dbReference>
<evidence type="ECO:0000256" key="6">
    <source>
        <dbReference type="ARBA" id="ARBA00022989"/>
    </source>
</evidence>
<dbReference type="RefSeq" id="WP_202748357.1">
    <property type="nucleotide sequence ID" value="NZ_JAESWC010000002.1"/>
</dbReference>
<comment type="subcellular location">
    <subcellularLocation>
        <location evidence="1">Cell membrane</location>
        <topology evidence="1">Multi-pass membrane protein</topology>
    </subcellularLocation>
</comment>
<evidence type="ECO:0000256" key="1">
    <source>
        <dbReference type="ARBA" id="ARBA00004651"/>
    </source>
</evidence>
<keyword evidence="11" id="KW-1185">Reference proteome</keyword>
<dbReference type="PIRSF" id="PIRSF037778">
    <property type="entry name" value="UCP037778_transp_RibU"/>
    <property type="match status" value="1"/>
</dbReference>
<sequence>MKNKKLNTLVKISLLGAMAFILMFFEFRLPLFPDFLKIDISDVPALLGAFALGPVEGVIIELLKNILHGAIKGSDSMWVGELANFLIGSAYVYAAGFVYKRNKSRKTAIQGILFGTISAILVASIFNYYVLIPFYAVLFHIDINAIISMVTKVNPKVTSLWTYILWAVIPFNAIKGFVIAAITVPVYKKVSPIFHKEAVIERKAKKLNQI</sequence>
<evidence type="ECO:0000256" key="8">
    <source>
        <dbReference type="PIRNR" id="PIRNR037778"/>
    </source>
</evidence>
<evidence type="ECO:0000256" key="7">
    <source>
        <dbReference type="ARBA" id="ARBA00023136"/>
    </source>
</evidence>
<accession>A0ABS1TAI9</accession>
<keyword evidence="6 9" id="KW-1133">Transmembrane helix</keyword>